<dbReference type="InterPro" id="IPR010512">
    <property type="entry name" value="DUF1091"/>
</dbReference>
<dbReference type="Pfam" id="PF06477">
    <property type="entry name" value="DUF1091"/>
    <property type="match status" value="1"/>
</dbReference>
<dbReference type="EMBL" id="VTPC01005575">
    <property type="protein sequence ID" value="KAF2895876.1"/>
    <property type="molecule type" value="Genomic_DNA"/>
</dbReference>
<dbReference type="PANTHER" id="PTHR21112:SF0">
    <property type="entry name" value="CHEMOSENSORY PROTEIN A 29A-RELATED"/>
    <property type="match status" value="1"/>
</dbReference>
<sequence length="168" mass="20508">MDIAKCTWFNTSVYKFFKADFVLWNRTARVFNASWQQFVDLQNDVLLDIQVYKFMSNEYRFFPITVRVNTCAEYIRNTFRIKEILPKVSNIKPCNMKRGFYYIRNGVPDFSKFPPQLPRGMYKMVWTCTYHSYLLYELEHYGKIVDKPIDWRKIPKHNWDLIQKQNRK</sequence>
<protein>
    <submittedName>
        <fullName evidence="1">Uncharacterized protein</fullName>
    </submittedName>
</protein>
<comment type="caution">
    <text evidence="1">The sequence shown here is derived from an EMBL/GenBank/DDBJ whole genome shotgun (WGS) entry which is preliminary data.</text>
</comment>
<evidence type="ECO:0000313" key="1">
    <source>
        <dbReference type="EMBL" id="KAF2895876.1"/>
    </source>
</evidence>
<name>A0A8K0GEA0_IGNLU</name>
<accession>A0A8K0GEA0</accession>
<organism evidence="1 2">
    <name type="scientific">Ignelater luminosus</name>
    <name type="common">Cucubano</name>
    <name type="synonym">Pyrophorus luminosus</name>
    <dbReference type="NCBI Taxonomy" id="2038154"/>
    <lineage>
        <taxon>Eukaryota</taxon>
        <taxon>Metazoa</taxon>
        <taxon>Ecdysozoa</taxon>
        <taxon>Arthropoda</taxon>
        <taxon>Hexapoda</taxon>
        <taxon>Insecta</taxon>
        <taxon>Pterygota</taxon>
        <taxon>Neoptera</taxon>
        <taxon>Endopterygota</taxon>
        <taxon>Coleoptera</taxon>
        <taxon>Polyphaga</taxon>
        <taxon>Elateriformia</taxon>
        <taxon>Elateroidea</taxon>
        <taxon>Elateridae</taxon>
        <taxon>Agrypninae</taxon>
        <taxon>Pyrophorini</taxon>
        <taxon>Ignelater</taxon>
    </lineage>
</organism>
<dbReference type="PANTHER" id="PTHR21112">
    <property type="entry name" value="CHEMOSENSORY PROTEIN A 29A-RELATED"/>
    <property type="match status" value="1"/>
</dbReference>
<proteinExistence type="predicted"/>
<dbReference type="OrthoDB" id="7925769at2759"/>
<reference evidence="1" key="1">
    <citation type="submission" date="2019-08" db="EMBL/GenBank/DDBJ databases">
        <title>The genome of the North American firefly Photinus pyralis.</title>
        <authorList>
            <consortium name="Photinus pyralis genome working group"/>
            <person name="Fallon T.R."/>
            <person name="Sander Lower S.E."/>
            <person name="Weng J.-K."/>
        </authorList>
    </citation>
    <scope>NUCLEOTIDE SEQUENCE</scope>
    <source>
        <strain evidence="1">TRF0915ILg1</strain>
        <tissue evidence="1">Whole body</tissue>
    </source>
</reference>
<dbReference type="Proteomes" id="UP000801492">
    <property type="component" value="Unassembled WGS sequence"/>
</dbReference>
<keyword evidence="2" id="KW-1185">Reference proteome</keyword>
<gene>
    <name evidence="1" type="ORF">ILUMI_10299</name>
</gene>
<evidence type="ECO:0000313" key="2">
    <source>
        <dbReference type="Proteomes" id="UP000801492"/>
    </source>
</evidence>
<dbReference type="AlphaFoldDB" id="A0A8K0GEA0"/>